<sequence length="292" mass="31694">MEYAFAIEPQNYQLFENDEEQVEKCQEWGLLSGKASKTKTFYYKGHGLNIVCSIVGFVDKMTAVIQLGNDQLHCIHPSYLKEMQAASYGAKHAAGAEADETGEEAAIHETEAVEAQSVDNGTDVRSDSAAVGESDADAGAAKTVEEMLAEAGFAFDSVESAAAIPEAVEEAADKAEQAEEKPKSKAKKEKAPKLELPEDKVKLIATVKEFTTVPNHFSDNDDEVVIYEAVSITEQGTLVGEAWSSHSATLKKQELEVGDVITFEAKIVAKKLTKHPVPYKINNPAKIKKEEA</sequence>
<evidence type="ECO:0000256" key="1">
    <source>
        <dbReference type="SAM" id="MobiDB-lite"/>
    </source>
</evidence>
<protein>
    <submittedName>
        <fullName evidence="2">Uncharacterized protein</fullName>
    </submittedName>
</protein>
<feature type="region of interest" description="Disordered" evidence="1">
    <location>
        <begin position="114"/>
        <end position="136"/>
    </location>
</feature>
<feature type="region of interest" description="Disordered" evidence="1">
    <location>
        <begin position="169"/>
        <end position="192"/>
    </location>
</feature>
<gene>
    <name evidence="2" type="ORF">BBD42_07025</name>
</gene>
<reference evidence="2" key="1">
    <citation type="submission" date="2016-08" db="EMBL/GenBank/DDBJ databases">
        <title>Complete Genome Seqeunce of Paenibacillus sp. BIHB 4019 from tea rhizoplane.</title>
        <authorList>
            <person name="Thakur R."/>
            <person name="Swarnkar M.K."/>
            <person name="Gulati A."/>
        </authorList>
    </citation>
    <scope>NUCLEOTIDE SEQUENCE [LARGE SCALE GENOMIC DNA]</scope>
    <source>
        <strain evidence="2">BIHB4019</strain>
    </source>
</reference>
<dbReference type="AlphaFoldDB" id="A0A1B2DEV4"/>
<name>A0A1B2DEV4_9BACL</name>
<evidence type="ECO:0000313" key="2">
    <source>
        <dbReference type="EMBL" id="ANY66244.1"/>
    </source>
</evidence>
<dbReference type="EMBL" id="CP016808">
    <property type="protein sequence ID" value="ANY66244.1"/>
    <property type="molecule type" value="Genomic_DNA"/>
</dbReference>
<accession>A0A1B2DEV4</accession>
<dbReference type="RefSeq" id="WP_099517614.1">
    <property type="nucleotide sequence ID" value="NZ_CP016808.1"/>
</dbReference>
<organism evidence="2">
    <name type="scientific">Paenibacillus sp. BIHB 4019</name>
    <dbReference type="NCBI Taxonomy" id="1870819"/>
    <lineage>
        <taxon>Bacteria</taxon>
        <taxon>Bacillati</taxon>
        <taxon>Bacillota</taxon>
        <taxon>Bacilli</taxon>
        <taxon>Bacillales</taxon>
        <taxon>Paenibacillaceae</taxon>
        <taxon>Paenibacillus</taxon>
    </lineage>
</organism>
<feature type="compositionally biased region" description="Basic and acidic residues" evidence="1">
    <location>
        <begin position="171"/>
        <end position="192"/>
    </location>
</feature>
<proteinExistence type="predicted"/>